<keyword evidence="1" id="KW-0472">Membrane</keyword>
<dbReference type="Proteomes" id="UP000199602">
    <property type="component" value="Unassembled WGS sequence"/>
</dbReference>
<keyword evidence="1" id="KW-1133">Transmembrane helix</keyword>
<dbReference type="STRING" id="206665.SAMN04488516_10711"/>
<accession>A0A1H0E7Q7</accession>
<keyword evidence="1" id="KW-0812">Transmembrane</keyword>
<dbReference type="AlphaFoldDB" id="A0A1H0E7Q7"/>
<feature type="transmembrane region" description="Helical" evidence="1">
    <location>
        <begin position="192"/>
        <end position="210"/>
    </location>
</feature>
<dbReference type="RefSeq" id="WP_092065447.1">
    <property type="nucleotide sequence ID" value="NZ_FNIN01000007.1"/>
</dbReference>
<reference evidence="2 3" key="1">
    <citation type="submission" date="2016-10" db="EMBL/GenBank/DDBJ databases">
        <authorList>
            <person name="de Groot N.N."/>
        </authorList>
    </citation>
    <scope>NUCLEOTIDE SEQUENCE [LARGE SCALE GENOMIC DNA]</scope>
    <source>
        <strain evidence="2 3">DSM 15269</strain>
    </source>
</reference>
<evidence type="ECO:0000313" key="3">
    <source>
        <dbReference type="Proteomes" id="UP000199602"/>
    </source>
</evidence>
<protein>
    <submittedName>
        <fullName evidence="2">Nickel transport protein</fullName>
    </submittedName>
</protein>
<evidence type="ECO:0000256" key="1">
    <source>
        <dbReference type="SAM" id="Phobius"/>
    </source>
</evidence>
<name>A0A1H0E7Q7_9BACT</name>
<organism evidence="2 3">
    <name type="scientific">Desulfonauticus submarinus</name>
    <dbReference type="NCBI Taxonomy" id="206665"/>
    <lineage>
        <taxon>Bacteria</taxon>
        <taxon>Pseudomonadati</taxon>
        <taxon>Thermodesulfobacteriota</taxon>
        <taxon>Desulfovibrionia</taxon>
        <taxon>Desulfovibrionales</taxon>
        <taxon>Desulfonauticaceae</taxon>
        <taxon>Desulfonauticus</taxon>
    </lineage>
</organism>
<evidence type="ECO:0000313" key="2">
    <source>
        <dbReference type="EMBL" id="SDN78395.1"/>
    </source>
</evidence>
<gene>
    <name evidence="2" type="ORF">SAMN04488516_10711</name>
</gene>
<sequence length="216" mass="24282">MKKINIFLTFILIFGIWGTLSKSSAHRVNIFCWVEGQKIYCESKYPSGEKVKKGTVNIKDLTTGKIIASKTTDNKGKVDFDLPKQVFTNKHDLEAEILAGMGHRNTWKIPFKELQEQNDIKTPSATSKTSTSSSSVLPWDTTIPANSKNLSANSPSCEEIEQIIDKVLTKRLNPIMEKLTLLQEKKITLQDIFSGIGYIFGLMGIALYFMSKNKNE</sequence>
<keyword evidence="3" id="KW-1185">Reference proteome</keyword>
<dbReference type="EMBL" id="FNIN01000007">
    <property type="protein sequence ID" value="SDN78395.1"/>
    <property type="molecule type" value="Genomic_DNA"/>
</dbReference>
<proteinExistence type="predicted"/>
<dbReference type="OrthoDB" id="9795418at2"/>